<dbReference type="Proteomes" id="UP000095332">
    <property type="component" value="Unassembled WGS sequence"/>
</dbReference>
<reference evidence="1 2" key="1">
    <citation type="submission" date="2015-09" db="EMBL/GenBank/DDBJ databases">
        <authorList>
            <consortium name="Pathogen Informatics"/>
        </authorList>
    </citation>
    <scope>NUCLEOTIDE SEQUENCE [LARGE SCALE GENOMIC DNA]</scope>
    <source>
        <strain evidence="1 2">2789STDY5834948</strain>
    </source>
</reference>
<evidence type="ECO:0000313" key="1">
    <source>
        <dbReference type="EMBL" id="CUQ55126.1"/>
    </source>
</evidence>
<accession>A0A174XBX8</accession>
<gene>
    <name evidence="1" type="ORF">ERS852560_04105</name>
</gene>
<proteinExistence type="predicted"/>
<sequence>MENTEFKAKFDNIQRLFDRCINHAYETLERSIYMKSQYLNMEQVEELEGQEYIRAADELASLYMSYSVLSEIQRCYFIHDFFWESGFYEALKPDEKRKYLLFSPLSFDYSRYEQDNSAYDEELPYFSVVVKTVVLERYSAYLRKKKEDRAQAELEPQPEQEVQKPTTNTELPIKVVPPIAETENPFGSILNDKQIELIADCINEVKMFNASVTVDDLKAILSCKPNAILRSNNNRYVAFLFSELSNRSLITGNWQSVIANNKLFLSKDKSRDKYLNQGDLATATNYVKGISHEKGFATIYNYIKQLKRL</sequence>
<name>A0A174XBX8_PARDI</name>
<dbReference type="AlphaFoldDB" id="A0A174XBX8"/>
<organism evidence="1 2">
    <name type="scientific">Parabacteroides distasonis</name>
    <dbReference type="NCBI Taxonomy" id="823"/>
    <lineage>
        <taxon>Bacteria</taxon>
        <taxon>Pseudomonadati</taxon>
        <taxon>Bacteroidota</taxon>
        <taxon>Bacteroidia</taxon>
        <taxon>Bacteroidales</taxon>
        <taxon>Tannerellaceae</taxon>
        <taxon>Parabacteroides</taxon>
    </lineage>
</organism>
<evidence type="ECO:0000313" key="2">
    <source>
        <dbReference type="Proteomes" id="UP000095332"/>
    </source>
</evidence>
<dbReference type="RefSeq" id="WP_057329506.1">
    <property type="nucleotide sequence ID" value="NZ_CZBM01000025.1"/>
</dbReference>
<dbReference type="EMBL" id="CZBM01000025">
    <property type="protein sequence ID" value="CUQ55126.1"/>
    <property type="molecule type" value="Genomic_DNA"/>
</dbReference>
<protein>
    <submittedName>
        <fullName evidence="1">Uncharacterized protein</fullName>
    </submittedName>
</protein>